<evidence type="ECO:0000313" key="4">
    <source>
        <dbReference type="Proteomes" id="UP000603352"/>
    </source>
</evidence>
<name>A0ABQ1J9V5_9PROT</name>
<comment type="caution">
    <text evidence="3">The sequence shown here is derived from an EMBL/GenBank/DDBJ whole genome shotgun (WGS) entry which is preliminary data.</text>
</comment>
<dbReference type="RefSeq" id="WP_188582635.1">
    <property type="nucleotide sequence ID" value="NZ_BMDZ01000100.1"/>
</dbReference>
<keyword evidence="4" id="KW-1185">Reference proteome</keyword>
<dbReference type="SUPFAM" id="SSF110087">
    <property type="entry name" value="DR1885-like metal-binding protein"/>
    <property type="match status" value="1"/>
</dbReference>
<dbReference type="Gene3D" id="2.60.40.1890">
    <property type="entry name" value="PCu(A)C copper chaperone"/>
    <property type="match status" value="1"/>
</dbReference>
<evidence type="ECO:0000256" key="1">
    <source>
        <dbReference type="SAM" id="MobiDB-lite"/>
    </source>
</evidence>
<dbReference type="EMBL" id="BMDZ01000100">
    <property type="protein sequence ID" value="GGB61134.1"/>
    <property type="molecule type" value="Genomic_DNA"/>
</dbReference>
<dbReference type="InterPro" id="IPR036182">
    <property type="entry name" value="PCuAC_sf"/>
</dbReference>
<dbReference type="PANTHER" id="PTHR36302">
    <property type="entry name" value="BLR7088 PROTEIN"/>
    <property type="match status" value="1"/>
</dbReference>
<proteinExistence type="predicted"/>
<dbReference type="InterPro" id="IPR058248">
    <property type="entry name" value="Lxx211020-like"/>
</dbReference>
<sequence length="174" mass="17848">MSIISRTIRAGIAGAALMLAAGAASAHDYTAGDLHIDHPWARASVNVGGTAGAFLSVQNHGAAADRLVSVSSPVAEAAEIHESFEDKGVMRMRHVEGIEIPAGGEAVLAPGGYHIMLIKLKQPLMPGDKVPATLTFETAGTVDVDLVIEKPGAGAAGHDAHDGHGMKKTDHSAH</sequence>
<feature type="region of interest" description="Disordered" evidence="1">
    <location>
        <begin position="153"/>
        <end position="174"/>
    </location>
</feature>
<feature type="compositionally biased region" description="Basic and acidic residues" evidence="1">
    <location>
        <begin position="158"/>
        <end position="174"/>
    </location>
</feature>
<evidence type="ECO:0000313" key="3">
    <source>
        <dbReference type="EMBL" id="GGB61134.1"/>
    </source>
</evidence>
<keyword evidence="2" id="KW-0732">Signal</keyword>
<evidence type="ECO:0008006" key="5">
    <source>
        <dbReference type="Google" id="ProtNLM"/>
    </source>
</evidence>
<organism evidence="3 4">
    <name type="scientific">Tistrella bauzanensis</name>
    <dbReference type="NCBI Taxonomy" id="657419"/>
    <lineage>
        <taxon>Bacteria</taxon>
        <taxon>Pseudomonadati</taxon>
        <taxon>Pseudomonadota</taxon>
        <taxon>Alphaproteobacteria</taxon>
        <taxon>Geminicoccales</taxon>
        <taxon>Geminicoccaceae</taxon>
        <taxon>Tistrella</taxon>
    </lineage>
</organism>
<evidence type="ECO:0000256" key="2">
    <source>
        <dbReference type="SAM" id="SignalP"/>
    </source>
</evidence>
<dbReference type="PANTHER" id="PTHR36302:SF1">
    <property type="entry name" value="COPPER CHAPERONE PCU(A)C"/>
    <property type="match status" value="1"/>
</dbReference>
<dbReference type="InterPro" id="IPR007410">
    <property type="entry name" value="LpqE-like"/>
</dbReference>
<feature type="chain" id="PRO_5047203013" description="Copper chaperone PCu(A)C" evidence="2">
    <location>
        <begin position="27"/>
        <end position="174"/>
    </location>
</feature>
<gene>
    <name evidence="3" type="ORF">GCM10011505_47260</name>
</gene>
<feature type="signal peptide" evidence="2">
    <location>
        <begin position="1"/>
        <end position="26"/>
    </location>
</feature>
<reference evidence="4" key="1">
    <citation type="journal article" date="2019" name="Int. J. Syst. Evol. Microbiol.">
        <title>The Global Catalogue of Microorganisms (GCM) 10K type strain sequencing project: providing services to taxonomists for standard genome sequencing and annotation.</title>
        <authorList>
            <consortium name="The Broad Institute Genomics Platform"/>
            <consortium name="The Broad Institute Genome Sequencing Center for Infectious Disease"/>
            <person name="Wu L."/>
            <person name="Ma J."/>
        </authorList>
    </citation>
    <scope>NUCLEOTIDE SEQUENCE [LARGE SCALE GENOMIC DNA]</scope>
    <source>
        <strain evidence="4">CGMCC 1.10188</strain>
    </source>
</reference>
<protein>
    <recommendedName>
        <fullName evidence="5">Copper chaperone PCu(A)C</fullName>
    </recommendedName>
</protein>
<accession>A0ABQ1J9V5</accession>
<dbReference type="Proteomes" id="UP000603352">
    <property type="component" value="Unassembled WGS sequence"/>
</dbReference>
<dbReference type="Pfam" id="PF04314">
    <property type="entry name" value="PCuAC"/>
    <property type="match status" value="1"/>
</dbReference>